<dbReference type="Proteomes" id="UP000544090">
    <property type="component" value="Unassembled WGS sequence"/>
</dbReference>
<feature type="domain" description="Anti-sigma K factor RskA C-terminal" evidence="3">
    <location>
        <begin position="57"/>
        <end position="186"/>
    </location>
</feature>
<feature type="transmembrane region" description="Helical" evidence="2">
    <location>
        <begin position="56"/>
        <end position="74"/>
    </location>
</feature>
<keyword evidence="2" id="KW-1133">Transmembrane helix</keyword>
<keyword evidence="2" id="KW-0812">Transmembrane</keyword>
<dbReference type="RefSeq" id="WP_168485115.1">
    <property type="nucleotide sequence ID" value="NZ_JAAZSQ010000002.1"/>
</dbReference>
<dbReference type="EMBL" id="JAAZSQ010000002">
    <property type="protein sequence ID" value="NKX53806.1"/>
    <property type="molecule type" value="Genomic_DNA"/>
</dbReference>
<evidence type="ECO:0000256" key="1">
    <source>
        <dbReference type="SAM" id="MobiDB-lite"/>
    </source>
</evidence>
<reference evidence="4 5" key="1">
    <citation type="submission" date="2020-04" db="EMBL/GenBank/DDBJ databases">
        <title>Arthrobacter sp. nov.</title>
        <authorList>
            <person name="Liu S."/>
        </authorList>
    </citation>
    <scope>NUCLEOTIDE SEQUENCE [LARGE SCALE GENOMIC DNA]</scope>
    <source>
        <strain evidence="4 5">E918</strain>
    </source>
</reference>
<organism evidence="4 5">
    <name type="scientific">Arthrobacter mobilis</name>
    <dbReference type="NCBI Taxonomy" id="2724944"/>
    <lineage>
        <taxon>Bacteria</taxon>
        <taxon>Bacillati</taxon>
        <taxon>Actinomycetota</taxon>
        <taxon>Actinomycetes</taxon>
        <taxon>Micrococcales</taxon>
        <taxon>Micrococcaceae</taxon>
        <taxon>Arthrobacter</taxon>
    </lineage>
</organism>
<evidence type="ECO:0000256" key="2">
    <source>
        <dbReference type="SAM" id="Phobius"/>
    </source>
</evidence>
<gene>
    <name evidence="4" type="ORF">HGG74_04460</name>
</gene>
<sequence>METPVSRDSKNARRNSGESAGQEPEFEDNSVLHADQLTADDDAAAPGRPTSPAVKGLLAVVAAIVLAVGGFALVKTLGGGSVEEAVRQAPDVASTSVEAPGGTASVAVSASRDAAVVGFDDLASPGRNGVYQLWKIPADGSAPVSAGMLTQENISGARPVVIEHIGGFKELAVTLEPSGGSESPTPPFAVTIPLQK</sequence>
<dbReference type="AlphaFoldDB" id="A0A7X6HBA2"/>
<dbReference type="InterPro" id="IPR018764">
    <property type="entry name" value="RskA_C"/>
</dbReference>
<keyword evidence="2" id="KW-0472">Membrane</keyword>
<name>A0A7X6HBA2_9MICC</name>
<dbReference type="GO" id="GO:0005886">
    <property type="term" value="C:plasma membrane"/>
    <property type="evidence" value="ECO:0007669"/>
    <property type="project" value="InterPro"/>
</dbReference>
<protein>
    <submittedName>
        <fullName evidence="4">Anti-sigma factor</fullName>
    </submittedName>
</protein>
<evidence type="ECO:0000313" key="4">
    <source>
        <dbReference type="EMBL" id="NKX53806.1"/>
    </source>
</evidence>
<keyword evidence="5" id="KW-1185">Reference proteome</keyword>
<dbReference type="Pfam" id="PF10099">
    <property type="entry name" value="RskA_C"/>
    <property type="match status" value="1"/>
</dbReference>
<feature type="compositionally biased region" description="Basic and acidic residues" evidence="1">
    <location>
        <begin position="1"/>
        <end position="11"/>
    </location>
</feature>
<proteinExistence type="predicted"/>
<evidence type="ECO:0000313" key="5">
    <source>
        <dbReference type="Proteomes" id="UP000544090"/>
    </source>
</evidence>
<evidence type="ECO:0000259" key="3">
    <source>
        <dbReference type="Pfam" id="PF10099"/>
    </source>
</evidence>
<comment type="caution">
    <text evidence="4">The sequence shown here is derived from an EMBL/GenBank/DDBJ whole genome shotgun (WGS) entry which is preliminary data.</text>
</comment>
<feature type="region of interest" description="Disordered" evidence="1">
    <location>
        <begin position="1"/>
        <end position="49"/>
    </location>
</feature>
<accession>A0A7X6HBA2</accession>